<organism evidence="1">
    <name type="scientific">marine sediment metagenome</name>
    <dbReference type="NCBI Taxonomy" id="412755"/>
    <lineage>
        <taxon>unclassified sequences</taxon>
        <taxon>metagenomes</taxon>
        <taxon>ecological metagenomes</taxon>
    </lineage>
</organism>
<dbReference type="EMBL" id="LAZR01002062">
    <property type="protein sequence ID" value="KKN35110.1"/>
    <property type="molecule type" value="Genomic_DNA"/>
</dbReference>
<gene>
    <name evidence="1" type="ORF">LCGC14_0786840</name>
</gene>
<proteinExistence type="predicted"/>
<accession>A0A0F9PTV5</accession>
<protein>
    <submittedName>
        <fullName evidence="1">Uncharacterized protein</fullName>
    </submittedName>
</protein>
<name>A0A0F9PTV5_9ZZZZ</name>
<sequence length="55" mass="6680">MHFSESELQKLRKTTELYQKTKLLIIKAEEFDRDDKTRIGAFDELRHAFDHLMRV</sequence>
<comment type="caution">
    <text evidence="1">The sequence shown here is derived from an EMBL/GenBank/DDBJ whole genome shotgun (WGS) entry which is preliminary data.</text>
</comment>
<evidence type="ECO:0000313" key="1">
    <source>
        <dbReference type="EMBL" id="KKN35110.1"/>
    </source>
</evidence>
<dbReference type="AlphaFoldDB" id="A0A0F9PTV5"/>
<reference evidence="1" key="1">
    <citation type="journal article" date="2015" name="Nature">
        <title>Complex archaea that bridge the gap between prokaryotes and eukaryotes.</title>
        <authorList>
            <person name="Spang A."/>
            <person name="Saw J.H."/>
            <person name="Jorgensen S.L."/>
            <person name="Zaremba-Niedzwiedzka K."/>
            <person name="Martijn J."/>
            <person name="Lind A.E."/>
            <person name="van Eijk R."/>
            <person name="Schleper C."/>
            <person name="Guy L."/>
            <person name="Ettema T.J."/>
        </authorList>
    </citation>
    <scope>NUCLEOTIDE SEQUENCE</scope>
</reference>